<dbReference type="AlphaFoldDB" id="A0A3B0VJ06"/>
<protein>
    <recommendedName>
        <fullName evidence="1">SCP2 domain-containing protein</fullName>
    </recommendedName>
</protein>
<reference evidence="2" key="1">
    <citation type="submission" date="2018-06" db="EMBL/GenBank/DDBJ databases">
        <authorList>
            <person name="Zhirakovskaya E."/>
        </authorList>
    </citation>
    <scope>NUCLEOTIDE SEQUENCE</scope>
</reference>
<name>A0A3B0VJ06_9ZZZZ</name>
<dbReference type="InterPro" id="IPR003033">
    <property type="entry name" value="SCP2_sterol-bd_dom"/>
</dbReference>
<dbReference type="SUPFAM" id="SSF55718">
    <property type="entry name" value="SCP-like"/>
    <property type="match status" value="1"/>
</dbReference>
<evidence type="ECO:0000313" key="2">
    <source>
        <dbReference type="EMBL" id="VAW39002.1"/>
    </source>
</evidence>
<dbReference type="InterPro" id="IPR036527">
    <property type="entry name" value="SCP2_sterol-bd_dom_sf"/>
</dbReference>
<organism evidence="2">
    <name type="scientific">hydrothermal vent metagenome</name>
    <dbReference type="NCBI Taxonomy" id="652676"/>
    <lineage>
        <taxon>unclassified sequences</taxon>
        <taxon>metagenomes</taxon>
        <taxon>ecological metagenomes</taxon>
    </lineage>
</organism>
<feature type="domain" description="SCP2" evidence="1">
    <location>
        <begin position="43"/>
        <end position="138"/>
    </location>
</feature>
<dbReference type="Pfam" id="PF02036">
    <property type="entry name" value="SCP2"/>
    <property type="match status" value="1"/>
</dbReference>
<accession>A0A3B0VJ06</accession>
<sequence length="141" mass="15879">MTEEVDEIKNRLRARAIKAASPMLRLMPLWMEALGAGVFISHVLSENPQFARKLDGLEGKIFLFEATDIKKRFHLVIKDNDIKVVPHLRAVPDVTMRGEVKILAELLLGKIDPDTVFFSRQLEINGDTSAAILFKNLLANL</sequence>
<evidence type="ECO:0000259" key="1">
    <source>
        <dbReference type="Pfam" id="PF02036"/>
    </source>
</evidence>
<proteinExistence type="predicted"/>
<dbReference type="Gene3D" id="3.30.1050.10">
    <property type="entry name" value="SCP2 sterol-binding domain"/>
    <property type="match status" value="1"/>
</dbReference>
<dbReference type="EMBL" id="UOEZ01000082">
    <property type="protein sequence ID" value="VAW39002.1"/>
    <property type="molecule type" value="Genomic_DNA"/>
</dbReference>
<gene>
    <name evidence="2" type="ORF">MNBD_DELTA02-211</name>
</gene>